<feature type="region of interest" description="Disordered" evidence="1">
    <location>
        <begin position="30"/>
        <end position="55"/>
    </location>
</feature>
<evidence type="ECO:0000313" key="2">
    <source>
        <dbReference type="EMBL" id="GHP06542.1"/>
    </source>
</evidence>
<comment type="caution">
    <text evidence="2">The sequence shown here is derived from an EMBL/GenBank/DDBJ whole genome shotgun (WGS) entry which is preliminary data.</text>
</comment>
<proteinExistence type="predicted"/>
<dbReference type="AlphaFoldDB" id="A0A830HIA3"/>
<dbReference type="Proteomes" id="UP000660262">
    <property type="component" value="Unassembled WGS sequence"/>
</dbReference>
<keyword evidence="3" id="KW-1185">Reference proteome</keyword>
<feature type="compositionally biased region" description="Basic and acidic residues" evidence="1">
    <location>
        <begin position="44"/>
        <end position="55"/>
    </location>
</feature>
<sequence>MFCIKGSVRLRRRKEGPHTVLTTAQCSRGNGDKECGDASDAEEENTHVEDSGVHTDSDDVLGLRNAFNAMLDRVKYREVRLDVTTLCTFSLVRYTFGFYASGIGNLLTRRRQLAGSTDDAPRLPDGTSDAPLTVDLGFDLSDIVDLARLAASASSLCLVWILFGTLFSQFTSVVSLYDSASASEDDEKLLARFMQPTYQTVAFAGPAWQALEQGVIYASVVETPSAISACGAIIALGASMVAYRRFCYDSPT</sequence>
<accession>A0A830HIA3</accession>
<name>A0A830HIA3_9CHLO</name>
<protein>
    <submittedName>
        <fullName evidence="2">Uncharacterized protein</fullName>
    </submittedName>
</protein>
<evidence type="ECO:0000313" key="3">
    <source>
        <dbReference type="Proteomes" id="UP000660262"/>
    </source>
</evidence>
<reference evidence="2" key="1">
    <citation type="submission" date="2020-10" db="EMBL/GenBank/DDBJ databases">
        <title>Unveiling of a novel bifunctional photoreceptor, Dualchrome1, isolated from a cosmopolitan green alga.</title>
        <authorList>
            <person name="Suzuki S."/>
            <person name="Kawachi M."/>
        </authorList>
    </citation>
    <scope>NUCLEOTIDE SEQUENCE</scope>
    <source>
        <strain evidence="2">NIES 2893</strain>
    </source>
</reference>
<dbReference type="EMBL" id="BNJQ01000013">
    <property type="protein sequence ID" value="GHP06542.1"/>
    <property type="molecule type" value="Genomic_DNA"/>
</dbReference>
<gene>
    <name evidence="2" type="ORF">PPROV_000528700</name>
</gene>
<organism evidence="2 3">
    <name type="scientific">Pycnococcus provasolii</name>
    <dbReference type="NCBI Taxonomy" id="41880"/>
    <lineage>
        <taxon>Eukaryota</taxon>
        <taxon>Viridiplantae</taxon>
        <taxon>Chlorophyta</taxon>
        <taxon>Pseudoscourfieldiophyceae</taxon>
        <taxon>Pseudoscourfieldiales</taxon>
        <taxon>Pycnococcaceae</taxon>
        <taxon>Pycnococcus</taxon>
    </lineage>
</organism>
<evidence type="ECO:0000256" key="1">
    <source>
        <dbReference type="SAM" id="MobiDB-lite"/>
    </source>
</evidence>